<protein>
    <submittedName>
        <fullName evidence="1">Uncharacterized protein</fullName>
    </submittedName>
</protein>
<evidence type="ECO:0000313" key="2">
    <source>
        <dbReference type="Proteomes" id="UP001317705"/>
    </source>
</evidence>
<keyword evidence="2" id="KW-1185">Reference proteome</keyword>
<dbReference type="Proteomes" id="UP001317705">
    <property type="component" value="Chromosome"/>
</dbReference>
<gene>
    <name evidence="1" type="ORF">GURASL_17060</name>
</gene>
<evidence type="ECO:0000313" key="1">
    <source>
        <dbReference type="EMBL" id="BDV42783.1"/>
    </source>
</evidence>
<dbReference type="EMBL" id="AP027151">
    <property type="protein sequence ID" value="BDV42783.1"/>
    <property type="molecule type" value="Genomic_DNA"/>
</dbReference>
<name>A0ABN6VR04_9BACT</name>
<accession>A0ABN6VR04</accession>
<proteinExistence type="predicted"/>
<reference evidence="1 2" key="1">
    <citation type="submission" date="2022-12" db="EMBL/GenBank/DDBJ databases">
        <title>Polyphasic characterization of Geotalea uranireducens NIT-SL11 newly isolated from a complex of sewage sludge and microbially reduced graphene oxide.</title>
        <authorList>
            <person name="Xie L."/>
            <person name="Yoshida N."/>
            <person name="Meng L."/>
        </authorList>
    </citation>
    <scope>NUCLEOTIDE SEQUENCE [LARGE SCALE GENOMIC DNA]</scope>
    <source>
        <strain evidence="1 2">NIT-SL11</strain>
    </source>
</reference>
<dbReference type="RefSeq" id="WP_282003450.1">
    <property type="nucleotide sequence ID" value="NZ_AP027151.1"/>
</dbReference>
<sequence>MYASWPRFPFIFGLLRYLILLFGMILITCPSYADDYSVRSIGDYGNVTVMEFSGNYDLSTSGGTLNELPRQLISQEFFKSHQDIYDFIVIFTNFDFQLAPGMTAFYVGVKNDVLGIGRELFDNSSRYGSTGKLQGTIDMGNVARLTVDPLNPVFEQTLSALSHELLHRWSSYVSFKDHDGLVSKALLGCAHGDVGHFCQLT</sequence>
<organism evidence="1 2">
    <name type="scientific">Geotalea uraniireducens</name>
    <dbReference type="NCBI Taxonomy" id="351604"/>
    <lineage>
        <taxon>Bacteria</taxon>
        <taxon>Pseudomonadati</taxon>
        <taxon>Thermodesulfobacteriota</taxon>
        <taxon>Desulfuromonadia</taxon>
        <taxon>Geobacterales</taxon>
        <taxon>Geobacteraceae</taxon>
        <taxon>Geotalea</taxon>
    </lineage>
</organism>